<dbReference type="InterPro" id="IPR001034">
    <property type="entry name" value="DeoR_HTH"/>
</dbReference>
<dbReference type="PANTHER" id="PTHR30363:SF4">
    <property type="entry name" value="GLYCEROL-3-PHOSPHATE REGULON REPRESSOR"/>
    <property type="match status" value="1"/>
</dbReference>
<evidence type="ECO:0000256" key="3">
    <source>
        <dbReference type="ARBA" id="ARBA00023015"/>
    </source>
</evidence>
<dbReference type="Pfam" id="PF00455">
    <property type="entry name" value="DeoRC"/>
    <property type="match status" value="1"/>
</dbReference>
<keyword evidence="7" id="KW-0808">Transferase</keyword>
<dbReference type="GO" id="GO:0003700">
    <property type="term" value="F:DNA-binding transcription factor activity"/>
    <property type="evidence" value="ECO:0007669"/>
    <property type="project" value="InterPro"/>
</dbReference>
<organism evidence="7 8">
    <name type="scientific">Collinsella aerofaciens</name>
    <dbReference type="NCBI Taxonomy" id="74426"/>
    <lineage>
        <taxon>Bacteria</taxon>
        <taxon>Bacillati</taxon>
        <taxon>Actinomycetota</taxon>
        <taxon>Coriobacteriia</taxon>
        <taxon>Coriobacteriales</taxon>
        <taxon>Coriobacteriaceae</taxon>
        <taxon>Collinsella</taxon>
    </lineage>
</organism>
<dbReference type="Pfam" id="PF08220">
    <property type="entry name" value="HTH_DeoR"/>
    <property type="match status" value="1"/>
</dbReference>
<evidence type="ECO:0000313" key="8">
    <source>
        <dbReference type="Proteomes" id="UP000361836"/>
    </source>
</evidence>
<evidence type="ECO:0000256" key="2">
    <source>
        <dbReference type="ARBA" id="ARBA00022491"/>
    </source>
</evidence>
<evidence type="ECO:0000256" key="5">
    <source>
        <dbReference type="ARBA" id="ARBA00024937"/>
    </source>
</evidence>
<dbReference type="PROSITE" id="PS51000">
    <property type="entry name" value="HTH_DEOR_2"/>
    <property type="match status" value="1"/>
</dbReference>
<name>A0A5K1J094_9ACTN</name>
<keyword evidence="2" id="KW-0678">Repressor</keyword>
<feature type="domain" description="HTH deoR-type" evidence="6">
    <location>
        <begin position="3"/>
        <end position="59"/>
    </location>
</feature>
<dbReference type="GO" id="GO:0016740">
    <property type="term" value="F:transferase activity"/>
    <property type="evidence" value="ECO:0007669"/>
    <property type="project" value="UniProtKB-KW"/>
</dbReference>
<keyword evidence="3" id="KW-0805">Transcription regulation</keyword>
<keyword evidence="4" id="KW-0804">Transcription</keyword>
<evidence type="ECO:0000256" key="4">
    <source>
        <dbReference type="ARBA" id="ARBA00023163"/>
    </source>
</evidence>
<dbReference type="Proteomes" id="UP000361836">
    <property type="component" value="Unassembled WGS sequence"/>
</dbReference>
<dbReference type="InterPro" id="IPR050313">
    <property type="entry name" value="Carb_Metab_HTH_regulators"/>
</dbReference>
<accession>A0A5K1J094</accession>
<evidence type="ECO:0000313" key="7">
    <source>
        <dbReference type="EMBL" id="VWL95306.1"/>
    </source>
</evidence>
<evidence type="ECO:0000259" key="6">
    <source>
        <dbReference type="PROSITE" id="PS51000"/>
    </source>
</evidence>
<dbReference type="EMBL" id="CABWIE010000019">
    <property type="protein sequence ID" value="VWL95306.1"/>
    <property type="molecule type" value="Genomic_DNA"/>
</dbReference>
<dbReference type="AlphaFoldDB" id="A0A5K1J094"/>
<dbReference type="SUPFAM" id="SSF100950">
    <property type="entry name" value="NagB/RpiA/CoA transferase-like"/>
    <property type="match status" value="1"/>
</dbReference>
<sequence length="247" mass="27257">MIPYERQERIVGCLQKSGLVRISELQEELPGVSISTLRRDLKELEALGKVEHLSGGAVKLVSAVHEVSISTRSGLHGNEKDQIAQVALRLVEDGDTLYLDSGSTCTALLRLLLDRDVTIYTTDASACLIKSETRAQLIVVGGEFNHVNSSFCGSMTESILRDLYFDKAFIGTNAIDEDRGIMTPSYVEATKKRIVRENSNKVYVLCDSSKFHKFSNVRAFGFDGVAIIAESYDEKIAQHARLITPEA</sequence>
<dbReference type="SUPFAM" id="SSF46785">
    <property type="entry name" value="Winged helix' DNA-binding domain"/>
    <property type="match status" value="1"/>
</dbReference>
<dbReference type="Gene3D" id="3.40.50.1360">
    <property type="match status" value="1"/>
</dbReference>
<protein>
    <recommendedName>
        <fullName evidence="1">Lactose phosphotransferase system repressor</fullName>
    </recommendedName>
</protein>
<gene>
    <name evidence="7" type="primary">lacR_1</name>
    <name evidence="7" type="ORF">KCJAJFAP_00165</name>
</gene>
<comment type="function">
    <text evidence="5">Repressor of the lactose catabolism operon. Galactose-6-phosphate is the inducer.</text>
</comment>
<dbReference type="InterPro" id="IPR014036">
    <property type="entry name" value="DeoR-like_C"/>
</dbReference>
<reference evidence="7 8" key="1">
    <citation type="submission" date="2019-10" db="EMBL/GenBank/DDBJ databases">
        <authorList>
            <person name="Wolf R A."/>
        </authorList>
    </citation>
    <scope>NUCLEOTIDE SEQUENCE [LARGE SCALE GENOMIC DNA]</scope>
    <source>
        <strain evidence="7">Collinsella_aerofaciens_MC2</strain>
    </source>
</reference>
<dbReference type="SMART" id="SM00420">
    <property type="entry name" value="HTH_DEOR"/>
    <property type="match status" value="1"/>
</dbReference>
<dbReference type="SMART" id="SM01134">
    <property type="entry name" value="DeoRC"/>
    <property type="match status" value="1"/>
</dbReference>
<proteinExistence type="predicted"/>
<evidence type="ECO:0000256" key="1">
    <source>
        <dbReference type="ARBA" id="ARBA00021390"/>
    </source>
</evidence>
<dbReference type="InterPro" id="IPR036390">
    <property type="entry name" value="WH_DNA-bd_sf"/>
</dbReference>
<dbReference type="InterPro" id="IPR037171">
    <property type="entry name" value="NagB/RpiA_transferase-like"/>
</dbReference>
<keyword evidence="8" id="KW-1185">Reference proteome</keyword>
<dbReference type="PANTHER" id="PTHR30363">
    <property type="entry name" value="HTH-TYPE TRANSCRIPTIONAL REGULATOR SRLR-RELATED"/>
    <property type="match status" value="1"/>
</dbReference>